<evidence type="ECO:0000313" key="2">
    <source>
        <dbReference type="EMBL" id="MPC62960.1"/>
    </source>
</evidence>
<proteinExistence type="predicted"/>
<reference evidence="2 3" key="1">
    <citation type="submission" date="2019-05" db="EMBL/GenBank/DDBJ databases">
        <title>Another draft genome of Portunus trituberculatus and its Hox gene families provides insights of decapod evolution.</title>
        <authorList>
            <person name="Jeong J.-H."/>
            <person name="Song I."/>
            <person name="Kim S."/>
            <person name="Choi T."/>
            <person name="Kim D."/>
            <person name="Ryu S."/>
            <person name="Kim W."/>
        </authorList>
    </citation>
    <scope>NUCLEOTIDE SEQUENCE [LARGE SCALE GENOMIC DNA]</scope>
    <source>
        <tissue evidence="2">Muscle</tissue>
    </source>
</reference>
<dbReference type="AlphaFoldDB" id="A0A5B7GSF8"/>
<comment type="caution">
    <text evidence="2">The sequence shown here is derived from an EMBL/GenBank/DDBJ whole genome shotgun (WGS) entry which is preliminary data.</text>
</comment>
<accession>A0A5B7GSF8</accession>
<feature type="region of interest" description="Disordered" evidence="1">
    <location>
        <begin position="1"/>
        <end position="32"/>
    </location>
</feature>
<gene>
    <name evidence="2" type="ORF">E2C01_057052</name>
</gene>
<evidence type="ECO:0000313" key="3">
    <source>
        <dbReference type="Proteomes" id="UP000324222"/>
    </source>
</evidence>
<dbReference type="Proteomes" id="UP000324222">
    <property type="component" value="Unassembled WGS sequence"/>
</dbReference>
<feature type="compositionally biased region" description="Basic and acidic residues" evidence="1">
    <location>
        <begin position="46"/>
        <end position="62"/>
    </location>
</feature>
<name>A0A5B7GSF8_PORTR</name>
<feature type="region of interest" description="Disordered" evidence="1">
    <location>
        <begin position="46"/>
        <end position="68"/>
    </location>
</feature>
<organism evidence="2 3">
    <name type="scientific">Portunus trituberculatus</name>
    <name type="common">Swimming crab</name>
    <name type="synonym">Neptunus trituberculatus</name>
    <dbReference type="NCBI Taxonomy" id="210409"/>
    <lineage>
        <taxon>Eukaryota</taxon>
        <taxon>Metazoa</taxon>
        <taxon>Ecdysozoa</taxon>
        <taxon>Arthropoda</taxon>
        <taxon>Crustacea</taxon>
        <taxon>Multicrustacea</taxon>
        <taxon>Malacostraca</taxon>
        <taxon>Eumalacostraca</taxon>
        <taxon>Eucarida</taxon>
        <taxon>Decapoda</taxon>
        <taxon>Pleocyemata</taxon>
        <taxon>Brachyura</taxon>
        <taxon>Eubrachyura</taxon>
        <taxon>Portunoidea</taxon>
        <taxon>Portunidae</taxon>
        <taxon>Portuninae</taxon>
        <taxon>Portunus</taxon>
    </lineage>
</organism>
<protein>
    <submittedName>
        <fullName evidence="2">Uncharacterized protein</fullName>
    </submittedName>
</protein>
<dbReference type="EMBL" id="VSRR010020266">
    <property type="protein sequence ID" value="MPC62960.1"/>
    <property type="molecule type" value="Genomic_DNA"/>
</dbReference>
<sequence length="68" mass="7542">MSPPSPSLNKAQEQGIATLPIPPPDLMSSRHLTSPECSFEYIAPDHDRGFEKMPPVHDRGPIFDESQN</sequence>
<keyword evidence="3" id="KW-1185">Reference proteome</keyword>
<evidence type="ECO:0000256" key="1">
    <source>
        <dbReference type="SAM" id="MobiDB-lite"/>
    </source>
</evidence>